<dbReference type="PANTHER" id="PTHR22912">
    <property type="entry name" value="DISULFIDE OXIDOREDUCTASE"/>
    <property type="match status" value="1"/>
</dbReference>
<dbReference type="InterPro" id="IPR004099">
    <property type="entry name" value="Pyr_nucl-diS_OxRdtase_dimer"/>
</dbReference>
<feature type="binding site" evidence="12">
    <location>
        <position position="50"/>
    </location>
    <ligand>
        <name>FAD</name>
        <dbReference type="ChEBI" id="CHEBI:57692"/>
    </ligand>
</feature>
<evidence type="ECO:0000259" key="15">
    <source>
        <dbReference type="Pfam" id="PF02852"/>
    </source>
</evidence>
<proteinExistence type="inferred from homology"/>
<keyword evidence="6 14" id="KW-0560">Oxidoreductase</keyword>
<comment type="cofactor">
    <cofactor evidence="12 14">
        <name>FAD</name>
        <dbReference type="ChEBI" id="CHEBI:57692"/>
    </cofactor>
    <text evidence="12 14">Binds 1 FAD per subunit.</text>
</comment>
<evidence type="ECO:0000256" key="1">
    <source>
        <dbReference type="ARBA" id="ARBA00007532"/>
    </source>
</evidence>
<comment type="catalytic activity">
    <reaction evidence="10 14">
        <text>N(6)-[(R)-dihydrolipoyl]-L-lysyl-[protein] + NAD(+) = N(6)-[(R)-lipoyl]-L-lysyl-[protein] + NADH + H(+)</text>
        <dbReference type="Rhea" id="RHEA:15045"/>
        <dbReference type="Rhea" id="RHEA-COMP:10474"/>
        <dbReference type="Rhea" id="RHEA-COMP:10475"/>
        <dbReference type="ChEBI" id="CHEBI:15378"/>
        <dbReference type="ChEBI" id="CHEBI:57540"/>
        <dbReference type="ChEBI" id="CHEBI:57945"/>
        <dbReference type="ChEBI" id="CHEBI:83099"/>
        <dbReference type="ChEBI" id="CHEBI:83100"/>
        <dbReference type="EC" id="1.8.1.4"/>
    </reaction>
</comment>
<comment type="miscellaneous">
    <text evidence="14">The active site is a redox-active disulfide bond.</text>
</comment>
<dbReference type="PRINTS" id="PR00368">
    <property type="entry name" value="FADPNR"/>
</dbReference>
<evidence type="ECO:0000256" key="9">
    <source>
        <dbReference type="ARBA" id="ARBA00023284"/>
    </source>
</evidence>
<dbReference type="EC" id="1.8.1.4" evidence="2 14"/>
<feature type="domain" description="Pyridine nucleotide-disulphide oxidoreductase dimerisation" evidence="15">
    <location>
        <begin position="337"/>
        <end position="446"/>
    </location>
</feature>
<dbReference type="GO" id="GO:0005737">
    <property type="term" value="C:cytoplasm"/>
    <property type="evidence" value="ECO:0007669"/>
    <property type="project" value="UniProtKB-ARBA"/>
</dbReference>
<feature type="binding site" evidence="12">
    <location>
        <position position="265"/>
    </location>
    <ligand>
        <name>NAD(+)</name>
        <dbReference type="ChEBI" id="CHEBI:57540"/>
    </ligand>
</feature>
<dbReference type="PRINTS" id="PR00411">
    <property type="entry name" value="PNDRDTASEI"/>
</dbReference>
<dbReference type="FunFam" id="3.30.390.30:FF:000001">
    <property type="entry name" value="Dihydrolipoyl dehydrogenase"/>
    <property type="match status" value="1"/>
</dbReference>
<gene>
    <name evidence="17" type="primary">lpdA</name>
    <name evidence="17" type="ORF">OBO34_06930</name>
</gene>
<keyword evidence="18" id="KW-1185">Reference proteome</keyword>
<dbReference type="GO" id="GO:0050660">
    <property type="term" value="F:flavin adenine dinucleotide binding"/>
    <property type="evidence" value="ECO:0007669"/>
    <property type="project" value="InterPro"/>
</dbReference>
<feature type="active site" description="Proton acceptor" evidence="11">
    <location>
        <position position="435"/>
    </location>
</feature>
<evidence type="ECO:0000256" key="10">
    <source>
        <dbReference type="ARBA" id="ARBA00049187"/>
    </source>
</evidence>
<dbReference type="GO" id="GO:0004148">
    <property type="term" value="F:dihydrolipoyl dehydrogenase (NADH) activity"/>
    <property type="evidence" value="ECO:0007669"/>
    <property type="project" value="UniProtKB-EC"/>
</dbReference>
<dbReference type="Proteomes" id="UP001065549">
    <property type="component" value="Unassembled WGS sequence"/>
</dbReference>
<feature type="domain" description="FAD/NAD(P)-binding" evidence="16">
    <location>
        <begin position="4"/>
        <end position="318"/>
    </location>
</feature>
<evidence type="ECO:0000256" key="14">
    <source>
        <dbReference type="RuleBase" id="RU003692"/>
    </source>
</evidence>
<dbReference type="InterPro" id="IPR012999">
    <property type="entry name" value="Pyr_OxRdtase_I_AS"/>
</dbReference>
<evidence type="ECO:0000259" key="16">
    <source>
        <dbReference type="Pfam" id="PF07992"/>
    </source>
</evidence>
<dbReference type="PROSITE" id="PS00076">
    <property type="entry name" value="PYRIDINE_REDOX_1"/>
    <property type="match status" value="1"/>
</dbReference>
<keyword evidence="8" id="KW-1015">Disulfide bond</keyword>
<evidence type="ECO:0000256" key="5">
    <source>
        <dbReference type="ARBA" id="ARBA00022827"/>
    </source>
</evidence>
<evidence type="ECO:0000256" key="11">
    <source>
        <dbReference type="PIRSR" id="PIRSR000350-2"/>
    </source>
</evidence>
<dbReference type="SUPFAM" id="SSF51905">
    <property type="entry name" value="FAD/NAD(P)-binding domain"/>
    <property type="match status" value="1"/>
</dbReference>
<keyword evidence="7 12" id="KW-0520">NAD</keyword>
<evidence type="ECO:0000256" key="13">
    <source>
        <dbReference type="PIRSR" id="PIRSR000350-4"/>
    </source>
</evidence>
<name>A0A9J6QVG9_9FIRM</name>
<evidence type="ECO:0000256" key="2">
    <source>
        <dbReference type="ARBA" id="ARBA00012608"/>
    </source>
</evidence>
<dbReference type="InterPro" id="IPR016156">
    <property type="entry name" value="FAD/NAD-linked_Rdtase_dimer_sf"/>
</dbReference>
<accession>A0A9J6QVG9</accession>
<evidence type="ECO:0000256" key="12">
    <source>
        <dbReference type="PIRSR" id="PIRSR000350-3"/>
    </source>
</evidence>
<dbReference type="NCBIfam" id="TIGR01350">
    <property type="entry name" value="lipoamide_DH"/>
    <property type="match status" value="1"/>
</dbReference>
<keyword evidence="4 14" id="KW-0285">Flavoprotein</keyword>
<keyword evidence="5 12" id="KW-0274">FAD</keyword>
<dbReference type="InterPro" id="IPR006258">
    <property type="entry name" value="Lipoamide_DH"/>
</dbReference>
<keyword evidence="9 14" id="KW-0676">Redox-active center</keyword>
<dbReference type="Gene3D" id="3.30.390.30">
    <property type="match status" value="1"/>
</dbReference>
<dbReference type="GO" id="GO:0006103">
    <property type="term" value="P:2-oxoglutarate metabolic process"/>
    <property type="evidence" value="ECO:0007669"/>
    <property type="project" value="TreeGrafter"/>
</dbReference>
<dbReference type="AlphaFoldDB" id="A0A9J6QVG9"/>
<reference evidence="17" key="1">
    <citation type="submission" date="2022-09" db="EMBL/GenBank/DDBJ databases">
        <title>Culturomic study of gut microbiota in children with autism spectrum disorder.</title>
        <authorList>
            <person name="Efimov B.A."/>
            <person name="Chaplin A.V."/>
            <person name="Sokolova S.R."/>
            <person name="Pikina A.P."/>
            <person name="Korzhanova M."/>
            <person name="Belova V."/>
            <person name="Korostin D."/>
        </authorList>
    </citation>
    <scope>NUCLEOTIDE SEQUENCE</scope>
    <source>
        <strain evidence="17">ASD5510</strain>
    </source>
</reference>
<evidence type="ECO:0000313" key="17">
    <source>
        <dbReference type="EMBL" id="MCU7378086.1"/>
    </source>
</evidence>
<feature type="binding site" evidence="12">
    <location>
        <position position="198"/>
    </location>
    <ligand>
        <name>NAD(+)</name>
        <dbReference type="ChEBI" id="CHEBI:57540"/>
    </ligand>
</feature>
<feature type="binding site" evidence="12">
    <location>
        <position position="303"/>
    </location>
    <ligand>
        <name>FAD</name>
        <dbReference type="ChEBI" id="CHEBI:57692"/>
    </ligand>
</feature>
<dbReference type="InterPro" id="IPR050151">
    <property type="entry name" value="Class-I_Pyr_Nuc-Dis_Oxidored"/>
</dbReference>
<dbReference type="PIRSF" id="PIRSF000350">
    <property type="entry name" value="Mercury_reductase_MerA"/>
    <property type="match status" value="1"/>
</dbReference>
<evidence type="ECO:0000256" key="7">
    <source>
        <dbReference type="ARBA" id="ARBA00023027"/>
    </source>
</evidence>
<dbReference type="SUPFAM" id="SSF55424">
    <property type="entry name" value="FAD/NAD-linked reductases, dimerisation (C-terminal) domain"/>
    <property type="match status" value="1"/>
</dbReference>
<evidence type="ECO:0000256" key="3">
    <source>
        <dbReference type="ARBA" id="ARBA00016961"/>
    </source>
</evidence>
<comment type="similarity">
    <text evidence="1 14">Belongs to the class-I pyridine nucleotide-disulfide oxidoreductase family.</text>
</comment>
<evidence type="ECO:0000256" key="8">
    <source>
        <dbReference type="ARBA" id="ARBA00023157"/>
    </source>
</evidence>
<sequence>MKTYDVVVLGGGPGGYVAAIRSAQLGQKTALVEREQIGGTCLNTGCIPTKTLVKNAEIIRQAKNSDYRGIHIKELIIDLEQTIAMKNQVVGQLRQGVEGLLAANGVTVFHAAAKVLDQSSLRLDQDGEIIRFKNLIIATGSRPAAIPVPGAADYAQTSTQMLELDQIPQRVVIIGGGVIGCEFAHVLQSFGSQVTILEAMPRIISSADEELSLALEQSMKSAGITIKTGCMVKEIRAAGEEKEVLVQMDGQGRNFRGDQVMISIGRTPNTDSVAGLGLEMKGDYIKVDQCTRTSLPHIYAIGDVTGIRPLAHTASHMGKAAAETIAGMDSKYDDSIVPSCIFTSPELAFAGMTEAEARKQYQDINVGRFPLIASGKALAMGEPEGIFKVICDGADGKLLGVHLLGANATEVIGEAAAFLKMGAGLKDLEETIHAHPTIAEALQEAALDAGGRCIHMPPKERQ</sequence>
<dbReference type="PANTHER" id="PTHR22912:SF151">
    <property type="entry name" value="DIHYDROLIPOYL DEHYDROGENASE, MITOCHONDRIAL"/>
    <property type="match status" value="1"/>
</dbReference>
<keyword evidence="12" id="KW-0547">Nucleotide-binding</keyword>
<comment type="caution">
    <text evidence="17">The sequence shown here is derived from an EMBL/GenBank/DDBJ whole genome shotgun (WGS) entry which is preliminary data.</text>
</comment>
<feature type="binding site" evidence="12">
    <location>
        <begin position="139"/>
        <end position="141"/>
    </location>
    <ligand>
        <name>FAD</name>
        <dbReference type="ChEBI" id="CHEBI:57692"/>
    </ligand>
</feature>
<dbReference type="Pfam" id="PF07992">
    <property type="entry name" value="Pyr_redox_2"/>
    <property type="match status" value="1"/>
</dbReference>
<dbReference type="Gene3D" id="3.50.50.60">
    <property type="entry name" value="FAD/NAD(P)-binding domain"/>
    <property type="match status" value="2"/>
</dbReference>
<dbReference type="InterPro" id="IPR023753">
    <property type="entry name" value="FAD/NAD-binding_dom"/>
</dbReference>
<dbReference type="RefSeq" id="WP_253019758.1">
    <property type="nucleotide sequence ID" value="NZ_JAOSHN010000002.1"/>
</dbReference>
<dbReference type="Pfam" id="PF02852">
    <property type="entry name" value="Pyr_redox_dim"/>
    <property type="match status" value="1"/>
</dbReference>
<evidence type="ECO:0000256" key="6">
    <source>
        <dbReference type="ARBA" id="ARBA00023002"/>
    </source>
</evidence>
<dbReference type="EMBL" id="JAOSHN010000002">
    <property type="protein sequence ID" value="MCU7378086.1"/>
    <property type="molecule type" value="Genomic_DNA"/>
</dbReference>
<evidence type="ECO:0000256" key="4">
    <source>
        <dbReference type="ARBA" id="ARBA00022630"/>
    </source>
</evidence>
<feature type="disulfide bond" description="Redox-active" evidence="13">
    <location>
        <begin position="41"/>
        <end position="46"/>
    </location>
</feature>
<dbReference type="InterPro" id="IPR001100">
    <property type="entry name" value="Pyr_nuc-diS_OxRdtase"/>
</dbReference>
<protein>
    <recommendedName>
        <fullName evidence="3 14">Dihydrolipoyl dehydrogenase</fullName>
        <ecNumber evidence="2 14">1.8.1.4</ecNumber>
    </recommendedName>
</protein>
<feature type="binding site" evidence="12">
    <location>
        <begin position="175"/>
        <end position="182"/>
    </location>
    <ligand>
        <name>NAD(+)</name>
        <dbReference type="ChEBI" id="CHEBI:57540"/>
    </ligand>
</feature>
<dbReference type="InterPro" id="IPR036188">
    <property type="entry name" value="FAD/NAD-bd_sf"/>
</dbReference>
<evidence type="ECO:0000313" key="18">
    <source>
        <dbReference type="Proteomes" id="UP001065549"/>
    </source>
</evidence>
<organism evidence="17 18">
    <name type="scientific">Hominibacterium faecale</name>
    <dbReference type="NCBI Taxonomy" id="2839743"/>
    <lineage>
        <taxon>Bacteria</taxon>
        <taxon>Bacillati</taxon>
        <taxon>Bacillota</taxon>
        <taxon>Clostridia</taxon>
        <taxon>Peptostreptococcales</taxon>
        <taxon>Anaerovoracaceae</taxon>
        <taxon>Hominibacterium</taxon>
    </lineage>
</organism>